<feature type="transmembrane region" description="Helical" evidence="5">
    <location>
        <begin position="350"/>
        <end position="372"/>
    </location>
</feature>
<dbReference type="OrthoDB" id="268400at2759"/>
<feature type="transmembrane region" description="Helical" evidence="5">
    <location>
        <begin position="76"/>
        <end position="93"/>
    </location>
</feature>
<dbReference type="InterPro" id="IPR011701">
    <property type="entry name" value="MFS"/>
</dbReference>
<feature type="transmembrane region" description="Helical" evidence="5">
    <location>
        <begin position="319"/>
        <end position="338"/>
    </location>
</feature>
<gene>
    <name evidence="7" type="ORF">NA57DRAFT_24531</name>
</gene>
<feature type="transmembrane region" description="Helical" evidence="5">
    <location>
        <begin position="276"/>
        <end position="298"/>
    </location>
</feature>
<evidence type="ECO:0000313" key="8">
    <source>
        <dbReference type="Proteomes" id="UP000799772"/>
    </source>
</evidence>
<evidence type="ECO:0000256" key="1">
    <source>
        <dbReference type="ARBA" id="ARBA00004141"/>
    </source>
</evidence>
<dbReference type="EMBL" id="ML978136">
    <property type="protein sequence ID" value="KAF2093864.1"/>
    <property type="molecule type" value="Genomic_DNA"/>
</dbReference>
<evidence type="ECO:0000256" key="2">
    <source>
        <dbReference type="ARBA" id="ARBA00022692"/>
    </source>
</evidence>
<dbReference type="PANTHER" id="PTHR23502">
    <property type="entry name" value="MAJOR FACILITATOR SUPERFAMILY"/>
    <property type="match status" value="1"/>
</dbReference>
<feature type="transmembrane region" description="Helical" evidence="5">
    <location>
        <begin position="163"/>
        <end position="185"/>
    </location>
</feature>
<dbReference type="Pfam" id="PF07690">
    <property type="entry name" value="MFS_1"/>
    <property type="match status" value="1"/>
</dbReference>
<keyword evidence="8" id="KW-1185">Reference proteome</keyword>
<dbReference type="GO" id="GO:0022857">
    <property type="term" value="F:transmembrane transporter activity"/>
    <property type="evidence" value="ECO:0007669"/>
    <property type="project" value="InterPro"/>
</dbReference>
<keyword evidence="3 5" id="KW-1133">Transmembrane helix</keyword>
<evidence type="ECO:0000256" key="5">
    <source>
        <dbReference type="SAM" id="Phobius"/>
    </source>
</evidence>
<dbReference type="Proteomes" id="UP000799772">
    <property type="component" value="Unassembled WGS sequence"/>
</dbReference>
<name>A0A9P4M5I3_9PEZI</name>
<dbReference type="PANTHER" id="PTHR23502:SF160">
    <property type="entry name" value="MAJOR FACILITATOR SUPERFAMILY (MFS) PROFILE DOMAIN-CONTAINING PROTEIN-RELATED"/>
    <property type="match status" value="1"/>
</dbReference>
<feature type="transmembrane region" description="Helical" evidence="5">
    <location>
        <begin position="384"/>
        <end position="406"/>
    </location>
</feature>
<proteinExistence type="predicted"/>
<feature type="domain" description="Major facilitator superfamily (MFS) profile" evidence="6">
    <location>
        <begin position="10"/>
        <end position="410"/>
    </location>
</feature>
<dbReference type="PROSITE" id="PS50850">
    <property type="entry name" value="MFS"/>
    <property type="match status" value="1"/>
</dbReference>
<feature type="transmembrane region" description="Helical" evidence="5">
    <location>
        <begin position="105"/>
        <end position="127"/>
    </location>
</feature>
<accession>A0A9P4M5I3</accession>
<dbReference type="InterPro" id="IPR036259">
    <property type="entry name" value="MFS_trans_sf"/>
</dbReference>
<evidence type="ECO:0000313" key="7">
    <source>
        <dbReference type="EMBL" id="KAF2093864.1"/>
    </source>
</evidence>
<keyword evidence="2 5" id="KW-0812">Transmembrane</keyword>
<feature type="transmembrane region" description="Helical" evidence="5">
    <location>
        <begin position="230"/>
        <end position="256"/>
    </location>
</feature>
<dbReference type="GO" id="GO:0005886">
    <property type="term" value="C:plasma membrane"/>
    <property type="evidence" value="ECO:0007669"/>
    <property type="project" value="TreeGrafter"/>
</dbReference>
<dbReference type="Gene3D" id="1.20.1250.20">
    <property type="entry name" value="MFS general substrate transporter like domains"/>
    <property type="match status" value="1"/>
</dbReference>
<evidence type="ECO:0000256" key="3">
    <source>
        <dbReference type="ARBA" id="ARBA00022989"/>
    </source>
</evidence>
<evidence type="ECO:0000259" key="6">
    <source>
        <dbReference type="PROSITE" id="PS50850"/>
    </source>
</evidence>
<evidence type="ECO:0000256" key="4">
    <source>
        <dbReference type="ARBA" id="ARBA00023136"/>
    </source>
</evidence>
<feature type="non-terminal residue" evidence="7">
    <location>
        <position position="1"/>
    </location>
</feature>
<comment type="subcellular location">
    <subcellularLocation>
        <location evidence="1">Membrane</location>
        <topology evidence="1">Multi-pass membrane protein</topology>
    </subcellularLocation>
</comment>
<sequence length="410" mass="45092">NWSKWEKYSTFLPICFFSFLATANASNFAPAVVLLSKYFHKSNSTTTYLICFNTLMLGVGNLCWVPLMRKVGKRPVYLVALLLFVAFNAWSYVATSFESLLGARIMSAFAAAAADAPVPSVAADLFFVHERGFVLMFFQIALSFGFFIGPLINSYVIEDAGSWQWACGWLAIAAGVDFLVALLFVRETSYSRDTNANPLVTREKRGFLASMAVNVGFNPKASFFKSMLDIFIIATCPPVFWGGILVGIFVGWNIVIQLQSSVIFLAPPYLWKIHDLGLLALAGLIGTALAIFTGGYFIDIVANRMTRRNNGRRKPEYRLPAIILPAIIGPMGVLTFGLCIADRKPWIGAAFGYGMQGFGLTAVSNIMATYAIDCYHSFAGECLVFFFIVRSIIACILTLFTFNWAAATGI</sequence>
<organism evidence="7 8">
    <name type="scientific">Rhizodiscina lignyota</name>
    <dbReference type="NCBI Taxonomy" id="1504668"/>
    <lineage>
        <taxon>Eukaryota</taxon>
        <taxon>Fungi</taxon>
        <taxon>Dikarya</taxon>
        <taxon>Ascomycota</taxon>
        <taxon>Pezizomycotina</taxon>
        <taxon>Dothideomycetes</taxon>
        <taxon>Pleosporomycetidae</taxon>
        <taxon>Aulographales</taxon>
        <taxon>Rhizodiscinaceae</taxon>
        <taxon>Rhizodiscina</taxon>
    </lineage>
</organism>
<feature type="transmembrane region" description="Helical" evidence="5">
    <location>
        <begin position="45"/>
        <end position="64"/>
    </location>
</feature>
<feature type="transmembrane region" description="Helical" evidence="5">
    <location>
        <begin position="134"/>
        <end position="157"/>
    </location>
</feature>
<keyword evidence="4 5" id="KW-0472">Membrane</keyword>
<reference evidence="7" key="1">
    <citation type="journal article" date="2020" name="Stud. Mycol.">
        <title>101 Dothideomycetes genomes: a test case for predicting lifestyles and emergence of pathogens.</title>
        <authorList>
            <person name="Haridas S."/>
            <person name="Albert R."/>
            <person name="Binder M."/>
            <person name="Bloem J."/>
            <person name="Labutti K."/>
            <person name="Salamov A."/>
            <person name="Andreopoulos B."/>
            <person name="Baker S."/>
            <person name="Barry K."/>
            <person name="Bills G."/>
            <person name="Bluhm B."/>
            <person name="Cannon C."/>
            <person name="Castanera R."/>
            <person name="Culley D."/>
            <person name="Daum C."/>
            <person name="Ezra D."/>
            <person name="Gonzalez J."/>
            <person name="Henrissat B."/>
            <person name="Kuo A."/>
            <person name="Liang C."/>
            <person name="Lipzen A."/>
            <person name="Lutzoni F."/>
            <person name="Magnuson J."/>
            <person name="Mondo S."/>
            <person name="Nolan M."/>
            <person name="Ohm R."/>
            <person name="Pangilinan J."/>
            <person name="Park H.-J."/>
            <person name="Ramirez L."/>
            <person name="Alfaro M."/>
            <person name="Sun H."/>
            <person name="Tritt A."/>
            <person name="Yoshinaga Y."/>
            <person name="Zwiers L.-H."/>
            <person name="Turgeon B."/>
            <person name="Goodwin S."/>
            <person name="Spatafora J."/>
            <person name="Crous P."/>
            <person name="Grigoriev I."/>
        </authorList>
    </citation>
    <scope>NUCLEOTIDE SEQUENCE</scope>
    <source>
        <strain evidence="7">CBS 133067</strain>
    </source>
</reference>
<comment type="caution">
    <text evidence="7">The sequence shown here is derived from an EMBL/GenBank/DDBJ whole genome shotgun (WGS) entry which is preliminary data.</text>
</comment>
<dbReference type="AlphaFoldDB" id="A0A9P4M5I3"/>
<feature type="non-terminal residue" evidence="7">
    <location>
        <position position="410"/>
    </location>
</feature>
<protein>
    <submittedName>
        <fullName evidence="7">MFS general substrate transporter</fullName>
    </submittedName>
</protein>
<dbReference type="SUPFAM" id="SSF103473">
    <property type="entry name" value="MFS general substrate transporter"/>
    <property type="match status" value="1"/>
</dbReference>
<dbReference type="InterPro" id="IPR020846">
    <property type="entry name" value="MFS_dom"/>
</dbReference>